<feature type="transmembrane region" description="Helical" evidence="3">
    <location>
        <begin position="290"/>
        <end position="323"/>
    </location>
</feature>
<evidence type="ECO:0000259" key="4">
    <source>
        <dbReference type="PROSITE" id="PS50076"/>
    </source>
</evidence>
<comment type="caution">
    <text evidence="5">The sequence shown here is derived from an EMBL/GenBank/DDBJ whole genome shotgun (WGS) entry which is preliminary data.</text>
</comment>
<dbReference type="SUPFAM" id="SSF46565">
    <property type="entry name" value="Chaperone J-domain"/>
    <property type="match status" value="1"/>
</dbReference>
<keyword evidence="2" id="KW-0346">Stress response</keyword>
<keyword evidence="3" id="KW-0812">Transmembrane</keyword>
<evidence type="ECO:0000313" key="6">
    <source>
        <dbReference type="Proteomes" id="UP000261905"/>
    </source>
</evidence>
<keyword evidence="3" id="KW-1133">Transmembrane helix</keyword>
<evidence type="ECO:0000313" key="5">
    <source>
        <dbReference type="EMBL" id="REK74197.1"/>
    </source>
</evidence>
<keyword evidence="1" id="KW-0235">DNA replication</keyword>
<keyword evidence="6" id="KW-1185">Reference proteome</keyword>
<dbReference type="OrthoDB" id="9816462at2"/>
<sequence>MDCWAVLGINQTADTAVIRKAYKQQLLVYHPEDDPAGYQKVRAAYSAAMNEAKFLTKVDIERTEVEAKIQADEDTQAGVYIQTEANTQTETYTRVTMYTQAEANTTEAPSDADNRSYRRLFVTESVGFQEDDSSQDGGHENEEHQTVTRHFFTQQEQVQDKTKAENDFMVRLENLLNDHGRRNDPETWKALLSDDVLWDIQSKSRIDDYMLRVFSQHYSGLNNHIWVIIESHIGLFDKINRKIDEYPASFVDTYALATQNIAPPQRLKHIKISEEQIIKKPDVNGWRYCFGIPIFVIILIFIGNVLLLPLYLLSVLVRGLLLIFRRNWKIIMWEYTFTHINRWGKRYDYKYIDIIKIEPYSDEVVIYLKGKRIIIKTESHVNVPYLLAKLSRY</sequence>
<dbReference type="AlphaFoldDB" id="A0A371PE59"/>
<dbReference type="SMART" id="SM00271">
    <property type="entry name" value="DnaJ"/>
    <property type="match status" value="1"/>
</dbReference>
<gene>
    <name evidence="5" type="ORF">DX130_16765</name>
</gene>
<dbReference type="PROSITE" id="PS50076">
    <property type="entry name" value="DNAJ_2"/>
    <property type="match status" value="1"/>
</dbReference>
<dbReference type="InterPro" id="IPR001623">
    <property type="entry name" value="DnaJ_domain"/>
</dbReference>
<dbReference type="Proteomes" id="UP000261905">
    <property type="component" value="Unassembled WGS sequence"/>
</dbReference>
<evidence type="ECO:0000256" key="3">
    <source>
        <dbReference type="SAM" id="Phobius"/>
    </source>
</evidence>
<keyword evidence="3" id="KW-0472">Membrane</keyword>
<dbReference type="EMBL" id="QUBQ01000003">
    <property type="protein sequence ID" value="REK74197.1"/>
    <property type="molecule type" value="Genomic_DNA"/>
</dbReference>
<dbReference type="Gene3D" id="1.10.287.110">
    <property type="entry name" value="DnaJ domain"/>
    <property type="match status" value="1"/>
</dbReference>
<organism evidence="5 6">
    <name type="scientific">Paenibacillus paeoniae</name>
    <dbReference type="NCBI Taxonomy" id="2292705"/>
    <lineage>
        <taxon>Bacteria</taxon>
        <taxon>Bacillati</taxon>
        <taxon>Bacillota</taxon>
        <taxon>Bacilli</taxon>
        <taxon>Bacillales</taxon>
        <taxon>Paenibacillaceae</taxon>
        <taxon>Paenibacillus</taxon>
    </lineage>
</organism>
<dbReference type="GO" id="GO:0006260">
    <property type="term" value="P:DNA replication"/>
    <property type="evidence" value="ECO:0007669"/>
    <property type="project" value="UniProtKB-KW"/>
</dbReference>
<evidence type="ECO:0000256" key="2">
    <source>
        <dbReference type="ARBA" id="ARBA00023016"/>
    </source>
</evidence>
<feature type="domain" description="J" evidence="4">
    <location>
        <begin position="2"/>
        <end position="64"/>
    </location>
</feature>
<protein>
    <submittedName>
        <fullName evidence="5">J domain-containing protein</fullName>
    </submittedName>
</protein>
<dbReference type="CDD" id="cd06257">
    <property type="entry name" value="DnaJ"/>
    <property type="match status" value="1"/>
</dbReference>
<accession>A0A371PE59</accession>
<reference evidence="5 6" key="1">
    <citation type="submission" date="2018-08" db="EMBL/GenBank/DDBJ databases">
        <title>Paenibacillus sp. M4BSY-1, whole genome shotgun sequence.</title>
        <authorList>
            <person name="Tuo L."/>
        </authorList>
    </citation>
    <scope>NUCLEOTIDE SEQUENCE [LARGE SCALE GENOMIC DNA]</scope>
    <source>
        <strain evidence="5 6">M4BSY-1</strain>
    </source>
</reference>
<proteinExistence type="predicted"/>
<dbReference type="InterPro" id="IPR036869">
    <property type="entry name" value="J_dom_sf"/>
</dbReference>
<evidence type="ECO:0000256" key="1">
    <source>
        <dbReference type="ARBA" id="ARBA00022705"/>
    </source>
</evidence>
<name>A0A371PE59_9BACL</name>
<dbReference type="RefSeq" id="WP_116047369.1">
    <property type="nucleotide sequence ID" value="NZ_QUBQ01000003.1"/>
</dbReference>